<dbReference type="Pfam" id="PF01380">
    <property type="entry name" value="SIS"/>
    <property type="match status" value="1"/>
</dbReference>
<evidence type="ECO:0000313" key="3">
    <source>
        <dbReference type="EMBL" id="KAK9065222.1"/>
    </source>
</evidence>
<dbReference type="InterPro" id="IPR001347">
    <property type="entry name" value="SIS_dom"/>
</dbReference>
<protein>
    <recommendedName>
        <fullName evidence="2">SIS domain-containing protein</fullName>
    </recommendedName>
</protein>
<reference evidence="3 4" key="1">
    <citation type="submission" date="2024-04" db="EMBL/GenBank/DDBJ databases">
        <title>The reference genome of an endangered Asteraceae, Deinandra increscens subsp. villosa, native to the Central Coast of California.</title>
        <authorList>
            <person name="Guilliams M."/>
            <person name="Hasenstab-Lehman K."/>
            <person name="Meyer R."/>
            <person name="Mcevoy S."/>
        </authorList>
    </citation>
    <scope>NUCLEOTIDE SEQUENCE [LARGE SCALE GENOMIC DNA]</scope>
    <source>
        <tissue evidence="3">Leaf</tissue>
    </source>
</reference>
<organism evidence="3 4">
    <name type="scientific">Deinandra increscens subsp. villosa</name>
    <dbReference type="NCBI Taxonomy" id="3103831"/>
    <lineage>
        <taxon>Eukaryota</taxon>
        <taxon>Viridiplantae</taxon>
        <taxon>Streptophyta</taxon>
        <taxon>Embryophyta</taxon>
        <taxon>Tracheophyta</taxon>
        <taxon>Spermatophyta</taxon>
        <taxon>Magnoliopsida</taxon>
        <taxon>eudicotyledons</taxon>
        <taxon>Gunneridae</taxon>
        <taxon>Pentapetalae</taxon>
        <taxon>asterids</taxon>
        <taxon>campanulids</taxon>
        <taxon>Asterales</taxon>
        <taxon>Asteraceae</taxon>
        <taxon>Asteroideae</taxon>
        <taxon>Heliantheae alliance</taxon>
        <taxon>Madieae</taxon>
        <taxon>Madiinae</taxon>
        <taxon>Deinandra</taxon>
    </lineage>
</organism>
<dbReference type="InterPro" id="IPR046348">
    <property type="entry name" value="SIS_dom_sf"/>
</dbReference>
<dbReference type="GO" id="GO:0006487">
    <property type="term" value="P:protein N-linked glycosylation"/>
    <property type="evidence" value="ECO:0007669"/>
    <property type="project" value="TreeGrafter"/>
</dbReference>
<accession>A0AAP0D3P6</accession>
<dbReference type="InterPro" id="IPR035466">
    <property type="entry name" value="GlmS/AgaS_SIS"/>
</dbReference>
<dbReference type="Proteomes" id="UP001408789">
    <property type="component" value="Unassembled WGS sequence"/>
</dbReference>
<dbReference type="EMBL" id="JBCNJP010000017">
    <property type="protein sequence ID" value="KAK9065222.1"/>
    <property type="molecule type" value="Genomic_DNA"/>
</dbReference>
<gene>
    <name evidence="3" type="ORF">SSX86_016605</name>
</gene>
<proteinExistence type="predicted"/>
<dbReference type="PANTHER" id="PTHR10937">
    <property type="entry name" value="GLUCOSAMINE--FRUCTOSE-6-PHOSPHATE AMINOTRANSFERASE, ISOMERIZING"/>
    <property type="match status" value="1"/>
</dbReference>
<dbReference type="GO" id="GO:0006047">
    <property type="term" value="P:UDP-N-acetylglucosamine metabolic process"/>
    <property type="evidence" value="ECO:0007669"/>
    <property type="project" value="TreeGrafter"/>
</dbReference>
<dbReference type="CDD" id="cd05008">
    <property type="entry name" value="SIS_GlmS_GlmD_1"/>
    <property type="match status" value="1"/>
</dbReference>
<evidence type="ECO:0000313" key="4">
    <source>
        <dbReference type="Proteomes" id="UP001408789"/>
    </source>
</evidence>
<dbReference type="PANTHER" id="PTHR10937:SF0">
    <property type="entry name" value="GLUTAMINE--FRUCTOSE-6-PHOSPHATE TRANSAMINASE (ISOMERIZING)"/>
    <property type="match status" value="1"/>
</dbReference>
<keyword evidence="4" id="KW-1185">Reference proteome</keyword>
<dbReference type="GO" id="GO:0004360">
    <property type="term" value="F:glutamine-fructose-6-phosphate transaminase (isomerizing) activity"/>
    <property type="evidence" value="ECO:0007669"/>
    <property type="project" value="TreeGrafter"/>
</dbReference>
<dbReference type="GO" id="GO:0006002">
    <property type="term" value="P:fructose 6-phosphate metabolic process"/>
    <property type="evidence" value="ECO:0007669"/>
    <property type="project" value="TreeGrafter"/>
</dbReference>
<keyword evidence="1" id="KW-0677">Repeat</keyword>
<sequence>MSLCKAAFTSVHYCRDCTKRSCCCVGDIKDGGATQKKTELNQSLLCRFKRKTGLFLIDITRILDVYKDEIANPMYTFKVDELTGIHVMMEIASDLLDRQTPVYKHDTTIFVSQSGETADTLNALEYALENDALCFGITIFVSKSGVASTKAYTSQLVVMAMVALAIGADTISTKQRREGILENLLNLPGTFQTDYVVEVSKCRRLELDLCDINMGMADMGKLRHRKKLQVARNEKLKTAKVNGFCY</sequence>
<dbReference type="Gene3D" id="3.40.50.10490">
    <property type="entry name" value="Glucose-6-phosphate isomerase like protein, domain 1"/>
    <property type="match status" value="2"/>
</dbReference>
<comment type="caution">
    <text evidence="3">The sequence shown here is derived from an EMBL/GenBank/DDBJ whole genome shotgun (WGS) entry which is preliminary data.</text>
</comment>
<evidence type="ECO:0000259" key="2">
    <source>
        <dbReference type="Pfam" id="PF01380"/>
    </source>
</evidence>
<name>A0AAP0D3P6_9ASTR</name>
<evidence type="ECO:0000256" key="1">
    <source>
        <dbReference type="ARBA" id="ARBA00022737"/>
    </source>
</evidence>
<dbReference type="AlphaFoldDB" id="A0AAP0D3P6"/>
<dbReference type="SUPFAM" id="SSF53697">
    <property type="entry name" value="SIS domain"/>
    <property type="match status" value="1"/>
</dbReference>
<dbReference type="GO" id="GO:0097367">
    <property type="term" value="F:carbohydrate derivative binding"/>
    <property type="evidence" value="ECO:0007669"/>
    <property type="project" value="InterPro"/>
</dbReference>
<feature type="domain" description="SIS" evidence="2">
    <location>
        <begin position="77"/>
        <end position="141"/>
    </location>
</feature>